<gene>
    <name evidence="5" type="ORF">GSCOC_T00015723001</name>
</gene>
<keyword evidence="3" id="KW-1133">Transmembrane helix</keyword>
<dbReference type="Proteomes" id="UP000295252">
    <property type="component" value="Chromosome IX"/>
</dbReference>
<dbReference type="InParanoid" id="A0A068V4P7"/>
<evidence type="ECO:0000256" key="3">
    <source>
        <dbReference type="ARBA" id="ARBA00022989"/>
    </source>
</evidence>
<proteinExistence type="predicted"/>
<evidence type="ECO:0000313" key="5">
    <source>
        <dbReference type="EMBL" id="CDP15715.1"/>
    </source>
</evidence>
<keyword evidence="6" id="KW-1185">Reference proteome</keyword>
<evidence type="ECO:0000256" key="1">
    <source>
        <dbReference type="ARBA" id="ARBA00004141"/>
    </source>
</evidence>
<dbReference type="AlphaFoldDB" id="A0A068V4P7"/>
<comment type="subcellular location">
    <subcellularLocation>
        <location evidence="1">Membrane</location>
        <topology evidence="1">Multi-pass membrane protein</topology>
    </subcellularLocation>
</comment>
<keyword evidence="4" id="KW-0472">Membrane</keyword>
<evidence type="ECO:0000256" key="2">
    <source>
        <dbReference type="ARBA" id="ARBA00022692"/>
    </source>
</evidence>
<sequence>MNPARSFGLALVSGNWTDH</sequence>
<dbReference type="InterPro" id="IPR023271">
    <property type="entry name" value="Aquaporin-like"/>
</dbReference>
<dbReference type="PhylomeDB" id="A0A068V4P7"/>
<dbReference type="GO" id="GO:0016020">
    <property type="term" value="C:membrane"/>
    <property type="evidence" value="ECO:0007669"/>
    <property type="project" value="UniProtKB-SubCell"/>
</dbReference>
<accession>A0A068V4P7</accession>
<dbReference type="Gramene" id="CDP15715">
    <property type="protein sequence ID" value="CDP15715"/>
    <property type="gene ID" value="GSCOC_T00015723001"/>
</dbReference>
<evidence type="ECO:0000256" key="4">
    <source>
        <dbReference type="ARBA" id="ARBA00023136"/>
    </source>
</evidence>
<keyword evidence="2" id="KW-0812">Transmembrane</keyword>
<reference evidence="6" key="1">
    <citation type="journal article" date="2014" name="Science">
        <title>The coffee genome provides insight into the convergent evolution of caffeine biosynthesis.</title>
        <authorList>
            <person name="Denoeud F."/>
            <person name="Carretero-Paulet L."/>
            <person name="Dereeper A."/>
            <person name="Droc G."/>
            <person name="Guyot R."/>
            <person name="Pietrella M."/>
            <person name="Zheng C."/>
            <person name="Alberti A."/>
            <person name="Anthony F."/>
            <person name="Aprea G."/>
            <person name="Aury J.M."/>
            <person name="Bento P."/>
            <person name="Bernard M."/>
            <person name="Bocs S."/>
            <person name="Campa C."/>
            <person name="Cenci A."/>
            <person name="Combes M.C."/>
            <person name="Crouzillat D."/>
            <person name="Da Silva C."/>
            <person name="Daddiego L."/>
            <person name="De Bellis F."/>
            <person name="Dussert S."/>
            <person name="Garsmeur O."/>
            <person name="Gayraud T."/>
            <person name="Guignon V."/>
            <person name="Jahn K."/>
            <person name="Jamilloux V."/>
            <person name="Joet T."/>
            <person name="Labadie K."/>
            <person name="Lan T."/>
            <person name="Leclercq J."/>
            <person name="Lepelley M."/>
            <person name="Leroy T."/>
            <person name="Li L.T."/>
            <person name="Librado P."/>
            <person name="Lopez L."/>
            <person name="Munoz A."/>
            <person name="Noel B."/>
            <person name="Pallavicini A."/>
            <person name="Perrotta G."/>
            <person name="Poncet V."/>
            <person name="Pot D."/>
            <person name="Priyono X."/>
            <person name="Rigoreau M."/>
            <person name="Rouard M."/>
            <person name="Rozas J."/>
            <person name="Tranchant-Dubreuil C."/>
            <person name="VanBuren R."/>
            <person name="Zhang Q."/>
            <person name="Andrade A.C."/>
            <person name="Argout X."/>
            <person name="Bertrand B."/>
            <person name="de Kochko A."/>
            <person name="Graziosi G."/>
            <person name="Henry R.J."/>
            <person name="Jayarama X."/>
            <person name="Ming R."/>
            <person name="Nagai C."/>
            <person name="Rounsley S."/>
            <person name="Sankoff D."/>
            <person name="Giuliano G."/>
            <person name="Albert V.A."/>
            <person name="Wincker P."/>
            <person name="Lashermes P."/>
        </authorList>
    </citation>
    <scope>NUCLEOTIDE SEQUENCE [LARGE SCALE GENOMIC DNA]</scope>
    <source>
        <strain evidence="6">cv. DH200-94</strain>
    </source>
</reference>
<dbReference type="EMBL" id="HG739188">
    <property type="protein sequence ID" value="CDP15715.1"/>
    <property type="molecule type" value="Genomic_DNA"/>
</dbReference>
<organism evidence="5 6">
    <name type="scientific">Coffea canephora</name>
    <name type="common">Robusta coffee</name>
    <dbReference type="NCBI Taxonomy" id="49390"/>
    <lineage>
        <taxon>Eukaryota</taxon>
        <taxon>Viridiplantae</taxon>
        <taxon>Streptophyta</taxon>
        <taxon>Embryophyta</taxon>
        <taxon>Tracheophyta</taxon>
        <taxon>Spermatophyta</taxon>
        <taxon>Magnoliopsida</taxon>
        <taxon>eudicotyledons</taxon>
        <taxon>Gunneridae</taxon>
        <taxon>Pentapetalae</taxon>
        <taxon>asterids</taxon>
        <taxon>lamiids</taxon>
        <taxon>Gentianales</taxon>
        <taxon>Rubiaceae</taxon>
        <taxon>Ixoroideae</taxon>
        <taxon>Gardenieae complex</taxon>
        <taxon>Bertiereae - Coffeeae clade</taxon>
        <taxon>Coffeeae</taxon>
        <taxon>Coffea</taxon>
    </lineage>
</organism>
<evidence type="ECO:0000313" key="6">
    <source>
        <dbReference type="Proteomes" id="UP000295252"/>
    </source>
</evidence>
<name>A0A068V4P7_COFCA</name>
<protein>
    <submittedName>
        <fullName evidence="5">Uncharacterized protein</fullName>
    </submittedName>
</protein>
<dbReference type="SUPFAM" id="SSF81338">
    <property type="entry name" value="Aquaporin-like"/>
    <property type="match status" value="1"/>
</dbReference>